<dbReference type="InterPro" id="IPR000673">
    <property type="entry name" value="Sig_transdc_resp-reg_Me-estase"/>
</dbReference>
<dbReference type="InterPro" id="IPR011006">
    <property type="entry name" value="CheY-like_superfamily"/>
</dbReference>
<reference evidence="11" key="1">
    <citation type="journal article" date="2019" name="Int. J. Syst. Evol. Microbiol.">
        <title>The Global Catalogue of Microorganisms (GCM) 10K type strain sequencing project: providing services to taxonomists for standard genome sequencing and annotation.</title>
        <authorList>
            <consortium name="The Broad Institute Genomics Platform"/>
            <consortium name="The Broad Institute Genome Sequencing Center for Infectious Disease"/>
            <person name="Wu L."/>
            <person name="Ma J."/>
        </authorList>
    </citation>
    <scope>NUCLEOTIDE SEQUENCE [LARGE SCALE GENOMIC DNA]</scope>
    <source>
        <strain evidence="11">KCTC 52607</strain>
    </source>
</reference>
<sequence>MDHATDPLTAPGTAGGHATDAREAAPVRVLVVDDSLVARAVYARLIAAESDFALAGQASTAEEALEMLRITGVDVILLDLQMPGMGGLDALPKMMALAPKARVLVVSSLTVEGGEHTLAALALGAADTLPKPEPGRYDSEYRAMLVDRIRALCPRRTQRTAPPPRMAVRAALRPARVLAIGASTGGILALRQFFESLPPRIGMPILVTQHLPASFLPAFVGQIARFSGRPARLAENGMLLAADEVLIAPGTAHLEVAARGEELVARLTKASTGTGCMPSVDPMLASLAQATGGKALAVVLTGMGRDGTEGAQSLVAAGGSVLVQDEASSAVWGMPGSIAGAGLASAILPPAELARRIRPLFADSAKAGQLAG</sequence>
<keyword evidence="11" id="KW-1185">Reference proteome</keyword>
<dbReference type="NCBIfam" id="NF001965">
    <property type="entry name" value="PRK00742.1"/>
    <property type="match status" value="1"/>
</dbReference>
<feature type="active site" evidence="5">
    <location>
        <position position="210"/>
    </location>
</feature>
<evidence type="ECO:0000256" key="6">
    <source>
        <dbReference type="PROSITE-ProRule" id="PRU00169"/>
    </source>
</evidence>
<dbReference type="GO" id="GO:0008984">
    <property type="term" value="F:protein-glutamate methylesterase activity"/>
    <property type="evidence" value="ECO:0007669"/>
    <property type="project" value="UniProtKB-EC"/>
</dbReference>
<dbReference type="GO" id="GO:0008168">
    <property type="term" value="F:methyltransferase activity"/>
    <property type="evidence" value="ECO:0007669"/>
    <property type="project" value="UniProtKB-KW"/>
</dbReference>
<evidence type="ECO:0000259" key="8">
    <source>
        <dbReference type="PROSITE" id="PS50110"/>
    </source>
</evidence>
<dbReference type="PANTHER" id="PTHR42872">
    <property type="entry name" value="PROTEIN-GLUTAMATE METHYLESTERASE/PROTEIN-GLUTAMINE GLUTAMINASE"/>
    <property type="match status" value="1"/>
</dbReference>
<evidence type="ECO:0000256" key="3">
    <source>
        <dbReference type="ARBA" id="ARBA00039140"/>
    </source>
</evidence>
<keyword evidence="1 5" id="KW-0145">Chemotaxis</keyword>
<evidence type="ECO:0000256" key="7">
    <source>
        <dbReference type="SAM" id="MobiDB-lite"/>
    </source>
</evidence>
<protein>
    <recommendedName>
        <fullName evidence="3">protein-glutamate methylesterase</fullName>
        <ecNumber evidence="3">3.1.1.61</ecNumber>
    </recommendedName>
</protein>
<dbReference type="Gene3D" id="3.40.50.2300">
    <property type="match status" value="1"/>
</dbReference>
<feature type="domain" description="Response regulatory" evidence="8">
    <location>
        <begin position="28"/>
        <end position="146"/>
    </location>
</feature>
<dbReference type="PIRSF" id="PIRSF000876">
    <property type="entry name" value="RR_chemtxs_CheB"/>
    <property type="match status" value="1"/>
</dbReference>
<evidence type="ECO:0000313" key="10">
    <source>
        <dbReference type="EMBL" id="MFC3096984.1"/>
    </source>
</evidence>
<keyword evidence="6" id="KW-0597">Phosphoprotein</keyword>
<dbReference type="EC" id="3.1.1.61" evidence="3"/>
<feature type="active site" evidence="5">
    <location>
        <position position="306"/>
    </location>
</feature>
<dbReference type="RefSeq" id="WP_336925898.1">
    <property type="nucleotide sequence ID" value="NZ_JBANRO010000005.1"/>
</dbReference>
<evidence type="ECO:0000256" key="2">
    <source>
        <dbReference type="ARBA" id="ARBA00022801"/>
    </source>
</evidence>
<accession>A0ABV7E2L8</accession>
<dbReference type="Gene3D" id="3.40.50.180">
    <property type="entry name" value="Methylesterase CheB, C-terminal domain"/>
    <property type="match status" value="1"/>
</dbReference>
<dbReference type="InterPro" id="IPR035909">
    <property type="entry name" value="CheB_C"/>
</dbReference>
<feature type="domain" description="CheB-type methylesterase" evidence="9">
    <location>
        <begin position="171"/>
        <end position="357"/>
    </location>
</feature>
<dbReference type="Pfam" id="PF01339">
    <property type="entry name" value="CheB_methylest"/>
    <property type="match status" value="1"/>
</dbReference>
<organism evidence="10 11">
    <name type="scientific">Alteraurantiacibacter palmitatis</name>
    <dbReference type="NCBI Taxonomy" id="2054628"/>
    <lineage>
        <taxon>Bacteria</taxon>
        <taxon>Pseudomonadati</taxon>
        <taxon>Pseudomonadota</taxon>
        <taxon>Alphaproteobacteria</taxon>
        <taxon>Sphingomonadales</taxon>
        <taxon>Erythrobacteraceae</taxon>
        <taxon>Alteraurantiacibacter</taxon>
    </lineage>
</organism>
<proteinExistence type="predicted"/>
<dbReference type="PROSITE" id="PS50122">
    <property type="entry name" value="CHEB"/>
    <property type="match status" value="1"/>
</dbReference>
<comment type="catalytic activity">
    <reaction evidence="4">
        <text>[protein]-L-glutamate 5-O-methyl ester + H2O = L-glutamyl-[protein] + methanol + H(+)</text>
        <dbReference type="Rhea" id="RHEA:23236"/>
        <dbReference type="Rhea" id="RHEA-COMP:10208"/>
        <dbReference type="Rhea" id="RHEA-COMP:10311"/>
        <dbReference type="ChEBI" id="CHEBI:15377"/>
        <dbReference type="ChEBI" id="CHEBI:15378"/>
        <dbReference type="ChEBI" id="CHEBI:17790"/>
        <dbReference type="ChEBI" id="CHEBI:29973"/>
        <dbReference type="ChEBI" id="CHEBI:82795"/>
        <dbReference type="EC" id="3.1.1.61"/>
    </reaction>
</comment>
<dbReference type="CDD" id="cd16432">
    <property type="entry name" value="CheB_Rec"/>
    <property type="match status" value="1"/>
</dbReference>
<dbReference type="InterPro" id="IPR008248">
    <property type="entry name" value="CheB-like"/>
</dbReference>
<name>A0ABV7E2L8_9SPHN</name>
<dbReference type="SMART" id="SM00448">
    <property type="entry name" value="REC"/>
    <property type="match status" value="1"/>
</dbReference>
<comment type="caution">
    <text evidence="10">The sequence shown here is derived from an EMBL/GenBank/DDBJ whole genome shotgun (WGS) entry which is preliminary data.</text>
</comment>
<dbReference type="PANTHER" id="PTHR42872:SF3">
    <property type="entry name" value="PROTEIN-GLUTAMATE METHYLESTERASE_PROTEIN-GLUTAMINE GLUTAMINASE 1"/>
    <property type="match status" value="1"/>
</dbReference>
<evidence type="ECO:0000256" key="1">
    <source>
        <dbReference type="ARBA" id="ARBA00022500"/>
    </source>
</evidence>
<dbReference type="SUPFAM" id="SSF52738">
    <property type="entry name" value="Methylesterase CheB, C-terminal domain"/>
    <property type="match status" value="1"/>
</dbReference>
<evidence type="ECO:0000256" key="5">
    <source>
        <dbReference type="PROSITE-ProRule" id="PRU00050"/>
    </source>
</evidence>
<feature type="active site" evidence="5">
    <location>
        <position position="183"/>
    </location>
</feature>
<evidence type="ECO:0000259" key="9">
    <source>
        <dbReference type="PROSITE" id="PS50122"/>
    </source>
</evidence>
<gene>
    <name evidence="10" type="primary">cheB</name>
    <name evidence="10" type="ORF">ACFODU_04135</name>
</gene>
<dbReference type="GO" id="GO:0032259">
    <property type="term" value="P:methylation"/>
    <property type="evidence" value="ECO:0007669"/>
    <property type="project" value="UniProtKB-KW"/>
</dbReference>
<keyword evidence="2 5" id="KW-0378">Hydrolase</keyword>
<dbReference type="InterPro" id="IPR001789">
    <property type="entry name" value="Sig_transdc_resp-reg_receiver"/>
</dbReference>
<evidence type="ECO:0000256" key="4">
    <source>
        <dbReference type="ARBA" id="ARBA00048267"/>
    </source>
</evidence>
<dbReference type="EMBL" id="JBHRST010000004">
    <property type="protein sequence ID" value="MFC3096984.1"/>
    <property type="molecule type" value="Genomic_DNA"/>
</dbReference>
<dbReference type="CDD" id="cd17541">
    <property type="entry name" value="REC_CheB-like"/>
    <property type="match status" value="1"/>
</dbReference>
<dbReference type="Pfam" id="PF00072">
    <property type="entry name" value="Response_reg"/>
    <property type="match status" value="1"/>
</dbReference>
<keyword evidence="10" id="KW-0808">Transferase</keyword>
<dbReference type="PROSITE" id="PS50110">
    <property type="entry name" value="RESPONSE_REGULATORY"/>
    <property type="match status" value="1"/>
</dbReference>
<dbReference type="SUPFAM" id="SSF52172">
    <property type="entry name" value="CheY-like"/>
    <property type="match status" value="1"/>
</dbReference>
<feature type="region of interest" description="Disordered" evidence="7">
    <location>
        <begin position="1"/>
        <end position="20"/>
    </location>
</feature>
<keyword evidence="10" id="KW-0489">Methyltransferase</keyword>
<dbReference type="Proteomes" id="UP001595456">
    <property type="component" value="Unassembled WGS sequence"/>
</dbReference>
<evidence type="ECO:0000313" key="11">
    <source>
        <dbReference type="Proteomes" id="UP001595456"/>
    </source>
</evidence>
<feature type="modified residue" description="4-aspartylphosphate" evidence="6">
    <location>
        <position position="79"/>
    </location>
</feature>